<organism evidence="10 11">
    <name type="scientific">Teladorsagia circumcincta</name>
    <name type="common">Brown stomach worm</name>
    <name type="synonym">Ostertagia circumcincta</name>
    <dbReference type="NCBI Taxonomy" id="45464"/>
    <lineage>
        <taxon>Eukaryota</taxon>
        <taxon>Metazoa</taxon>
        <taxon>Ecdysozoa</taxon>
        <taxon>Nematoda</taxon>
        <taxon>Chromadorea</taxon>
        <taxon>Rhabditida</taxon>
        <taxon>Rhabditina</taxon>
        <taxon>Rhabditomorpha</taxon>
        <taxon>Strongyloidea</taxon>
        <taxon>Trichostrongylidae</taxon>
        <taxon>Teladorsagia</taxon>
    </lineage>
</organism>
<keyword evidence="2" id="KW-0597">Phosphoprotein</keyword>
<evidence type="ECO:0000256" key="7">
    <source>
        <dbReference type="ARBA" id="ARBA00022967"/>
    </source>
</evidence>
<feature type="domain" description="P5B-type ATPase N-terminal" evidence="9">
    <location>
        <begin position="44"/>
        <end position="152"/>
    </location>
</feature>
<dbReference type="PANTHER" id="PTHR45630">
    <property type="entry name" value="CATION-TRANSPORTING ATPASE-RELATED"/>
    <property type="match status" value="1"/>
</dbReference>
<keyword evidence="8" id="KW-0812">Transmembrane</keyword>
<comment type="catalytic activity">
    <reaction evidence="8">
        <text>ATP + H2O = ADP + phosphate + H(+)</text>
        <dbReference type="Rhea" id="RHEA:13065"/>
        <dbReference type="ChEBI" id="CHEBI:15377"/>
        <dbReference type="ChEBI" id="CHEBI:15378"/>
        <dbReference type="ChEBI" id="CHEBI:30616"/>
        <dbReference type="ChEBI" id="CHEBI:43474"/>
        <dbReference type="ChEBI" id="CHEBI:456216"/>
    </reaction>
</comment>
<dbReference type="GO" id="GO:0015203">
    <property type="term" value="F:polyamine transmembrane transporter activity"/>
    <property type="evidence" value="ECO:0007669"/>
    <property type="project" value="TreeGrafter"/>
</dbReference>
<evidence type="ECO:0000259" key="9">
    <source>
        <dbReference type="Pfam" id="PF12409"/>
    </source>
</evidence>
<gene>
    <name evidence="10" type="ORF">TELCIR_13528</name>
</gene>
<comment type="subcellular location">
    <subcellularLocation>
        <location evidence="1 8">Membrane</location>
        <topology evidence="1 8">Multi-pass membrane protein</topology>
    </subcellularLocation>
</comment>
<proteinExistence type="inferred from homology"/>
<dbReference type="Pfam" id="PF12409">
    <property type="entry name" value="P5-ATPase"/>
    <property type="match status" value="1"/>
</dbReference>
<comment type="caution">
    <text evidence="8">Lacks conserved residue(s) required for the propagation of feature annotation.</text>
</comment>
<keyword evidence="5 8" id="KW-0067">ATP-binding</keyword>
<evidence type="ECO:0000256" key="5">
    <source>
        <dbReference type="ARBA" id="ARBA00022840"/>
    </source>
</evidence>
<feature type="transmembrane region" description="Helical" evidence="8">
    <location>
        <begin position="60"/>
        <end position="77"/>
    </location>
</feature>
<dbReference type="Proteomes" id="UP000230423">
    <property type="component" value="Unassembled WGS sequence"/>
</dbReference>
<name>A0A2G9U3U7_TELCI</name>
<keyword evidence="3 8" id="KW-0479">Metal-binding</keyword>
<sequence>SFIYEENIERRPLLLDGNSDSYQSLLDGEMGGHGRHALTVQAGDEVLQLYAYKIDRWKTVIYYALTICTLGIFRLILHWRQDWYIKVRASRCSHDVADYVNVIDEHNVEAFRPIRLHMAVGGISPVLPTGNGTMQEVDSIRYFTFRKLKYVWRSEVEGWIAPADLDGQIPLVHFHAEAGSGKGLSEGDVNSID</sequence>
<evidence type="ECO:0000256" key="1">
    <source>
        <dbReference type="ARBA" id="ARBA00004141"/>
    </source>
</evidence>
<dbReference type="PANTHER" id="PTHR45630:SF8">
    <property type="entry name" value="CATION-TRANSPORTING ATPASE"/>
    <property type="match status" value="1"/>
</dbReference>
<dbReference type="InterPro" id="IPR006544">
    <property type="entry name" value="P-type_TPase_V"/>
</dbReference>
<dbReference type="GO" id="GO:0140358">
    <property type="term" value="F:P-type transmembrane transporter activity"/>
    <property type="evidence" value="ECO:0007669"/>
    <property type="project" value="InterPro"/>
</dbReference>
<evidence type="ECO:0000256" key="4">
    <source>
        <dbReference type="ARBA" id="ARBA00022741"/>
    </source>
</evidence>
<keyword evidence="8" id="KW-1133">Transmembrane helix</keyword>
<dbReference type="GO" id="GO:0046872">
    <property type="term" value="F:metal ion binding"/>
    <property type="evidence" value="ECO:0007669"/>
    <property type="project" value="UniProtKB-UniRule"/>
</dbReference>
<evidence type="ECO:0000313" key="10">
    <source>
        <dbReference type="EMBL" id="PIO64828.1"/>
    </source>
</evidence>
<evidence type="ECO:0000256" key="6">
    <source>
        <dbReference type="ARBA" id="ARBA00022842"/>
    </source>
</evidence>
<dbReference type="EC" id="7.2.2.-" evidence="8"/>
<dbReference type="GO" id="GO:0006874">
    <property type="term" value="P:intracellular calcium ion homeostasis"/>
    <property type="evidence" value="ECO:0007669"/>
    <property type="project" value="TreeGrafter"/>
</dbReference>
<comment type="similarity">
    <text evidence="8">Belongs to the cation transport ATPase (P-type) (TC 3.A.3) family. Type V subfamily.</text>
</comment>
<dbReference type="AlphaFoldDB" id="A0A2G9U3U7"/>
<keyword evidence="4 8" id="KW-0547">Nucleotide-binding</keyword>
<keyword evidence="8" id="KW-0472">Membrane</keyword>
<dbReference type="GO" id="GO:0019829">
    <property type="term" value="F:ATPase-coupled monoatomic cation transmembrane transporter activity"/>
    <property type="evidence" value="ECO:0007669"/>
    <property type="project" value="UniProtKB-UniRule"/>
</dbReference>
<reference evidence="10 11" key="1">
    <citation type="submission" date="2015-09" db="EMBL/GenBank/DDBJ databases">
        <title>Draft genome of the parasitic nematode Teladorsagia circumcincta isolate WARC Sus (inbred).</title>
        <authorList>
            <person name="Mitreva M."/>
        </authorList>
    </citation>
    <scope>NUCLEOTIDE SEQUENCE [LARGE SCALE GENOMIC DNA]</scope>
    <source>
        <strain evidence="10 11">S</strain>
    </source>
</reference>
<evidence type="ECO:0000256" key="3">
    <source>
        <dbReference type="ARBA" id="ARBA00022723"/>
    </source>
</evidence>
<accession>A0A2G9U3U7</accession>
<keyword evidence="6 8" id="KW-0460">Magnesium</keyword>
<dbReference type="InterPro" id="IPR047819">
    <property type="entry name" value="P5A-ATPase_N"/>
</dbReference>
<evidence type="ECO:0000256" key="8">
    <source>
        <dbReference type="RuleBase" id="RU362082"/>
    </source>
</evidence>
<dbReference type="OrthoDB" id="5814776at2759"/>
<evidence type="ECO:0000256" key="2">
    <source>
        <dbReference type="ARBA" id="ARBA00022553"/>
    </source>
</evidence>
<evidence type="ECO:0000313" key="11">
    <source>
        <dbReference type="Proteomes" id="UP000230423"/>
    </source>
</evidence>
<feature type="non-terminal residue" evidence="10">
    <location>
        <position position="1"/>
    </location>
</feature>
<keyword evidence="11" id="KW-1185">Reference proteome</keyword>
<keyword evidence="7 8" id="KW-1278">Translocase</keyword>
<protein>
    <recommendedName>
        <fullName evidence="8">Cation-transporting ATPase</fullName>
        <ecNumber evidence="8">7.2.2.-</ecNumber>
    </recommendedName>
</protein>
<dbReference type="GO" id="GO:0016020">
    <property type="term" value="C:membrane"/>
    <property type="evidence" value="ECO:0007669"/>
    <property type="project" value="UniProtKB-SubCell"/>
</dbReference>
<dbReference type="GO" id="GO:0005524">
    <property type="term" value="F:ATP binding"/>
    <property type="evidence" value="ECO:0007669"/>
    <property type="project" value="UniProtKB-UniRule"/>
</dbReference>
<dbReference type="EMBL" id="KZ349532">
    <property type="protein sequence ID" value="PIO64828.1"/>
    <property type="molecule type" value="Genomic_DNA"/>
</dbReference>